<evidence type="ECO:0000256" key="2">
    <source>
        <dbReference type="ARBA" id="ARBA00013168"/>
    </source>
</evidence>
<evidence type="ECO:0000313" key="12">
    <source>
        <dbReference type="Proteomes" id="UP000324800"/>
    </source>
</evidence>
<evidence type="ECO:0000256" key="8">
    <source>
        <dbReference type="ARBA" id="ARBA00022917"/>
    </source>
</evidence>
<dbReference type="PANTHER" id="PTHR11777">
    <property type="entry name" value="ALANYL-TRNA SYNTHETASE"/>
    <property type="match status" value="1"/>
</dbReference>
<keyword evidence="4 11" id="KW-0436">Ligase</keyword>
<dbReference type="InterPro" id="IPR018164">
    <property type="entry name" value="Ala-tRNA-synth_IIc_N"/>
</dbReference>
<dbReference type="GO" id="GO:0005524">
    <property type="term" value="F:ATP binding"/>
    <property type="evidence" value="ECO:0007669"/>
    <property type="project" value="UniProtKB-KW"/>
</dbReference>
<evidence type="ECO:0000256" key="1">
    <source>
        <dbReference type="ARBA" id="ARBA00008226"/>
    </source>
</evidence>
<dbReference type="Pfam" id="PF01411">
    <property type="entry name" value="tRNA-synt_2c"/>
    <property type="match status" value="1"/>
</dbReference>
<accession>A0A5J4SEB4</accession>
<evidence type="ECO:0000313" key="11">
    <source>
        <dbReference type="EMBL" id="KAA6344494.1"/>
    </source>
</evidence>
<evidence type="ECO:0000256" key="9">
    <source>
        <dbReference type="ARBA" id="ARBA00023146"/>
    </source>
</evidence>
<name>A0A5J4SEB4_9EUKA</name>
<organism evidence="11 12">
    <name type="scientific">Streblomastix strix</name>
    <dbReference type="NCBI Taxonomy" id="222440"/>
    <lineage>
        <taxon>Eukaryota</taxon>
        <taxon>Metamonada</taxon>
        <taxon>Preaxostyla</taxon>
        <taxon>Oxymonadida</taxon>
        <taxon>Streblomastigidae</taxon>
        <taxon>Streblomastix</taxon>
    </lineage>
</organism>
<evidence type="ECO:0000256" key="4">
    <source>
        <dbReference type="ARBA" id="ARBA00022598"/>
    </source>
</evidence>
<feature type="non-terminal residue" evidence="11">
    <location>
        <position position="1"/>
    </location>
</feature>
<dbReference type="AlphaFoldDB" id="A0A5J4SEB4"/>
<keyword evidence="3" id="KW-0820">tRNA-binding</keyword>
<dbReference type="GO" id="GO:0004813">
    <property type="term" value="F:alanine-tRNA ligase activity"/>
    <property type="evidence" value="ECO:0007669"/>
    <property type="project" value="UniProtKB-EC"/>
</dbReference>
<dbReference type="EMBL" id="SNRW01040372">
    <property type="protein sequence ID" value="KAA6344494.1"/>
    <property type="molecule type" value="Genomic_DNA"/>
</dbReference>
<dbReference type="Gene3D" id="3.30.930.10">
    <property type="entry name" value="Bira Bifunctional Protein, Domain 2"/>
    <property type="match status" value="1"/>
</dbReference>
<dbReference type="GO" id="GO:0005739">
    <property type="term" value="C:mitochondrion"/>
    <property type="evidence" value="ECO:0007669"/>
    <property type="project" value="TreeGrafter"/>
</dbReference>
<reference evidence="11 12" key="1">
    <citation type="submission" date="2019-03" db="EMBL/GenBank/DDBJ databases">
        <title>Single cell metagenomics reveals metabolic interactions within the superorganism composed of flagellate Streblomastix strix and complex community of Bacteroidetes bacteria on its surface.</title>
        <authorList>
            <person name="Treitli S.C."/>
            <person name="Kolisko M."/>
            <person name="Husnik F."/>
            <person name="Keeling P."/>
            <person name="Hampl V."/>
        </authorList>
    </citation>
    <scope>NUCLEOTIDE SEQUENCE [LARGE SCALE GENOMIC DNA]</scope>
    <source>
        <strain evidence="11">ST1C</strain>
    </source>
</reference>
<keyword evidence="8" id="KW-0648">Protein biosynthesis</keyword>
<evidence type="ECO:0000256" key="5">
    <source>
        <dbReference type="ARBA" id="ARBA00022741"/>
    </source>
</evidence>
<evidence type="ECO:0000259" key="10">
    <source>
        <dbReference type="PROSITE" id="PS50860"/>
    </source>
</evidence>
<dbReference type="PROSITE" id="PS50860">
    <property type="entry name" value="AA_TRNA_LIGASE_II_ALA"/>
    <property type="match status" value="1"/>
</dbReference>
<dbReference type="InterPro" id="IPR050058">
    <property type="entry name" value="Ala-tRNA_ligase"/>
</dbReference>
<dbReference type="Proteomes" id="UP000324800">
    <property type="component" value="Unassembled WGS sequence"/>
</dbReference>
<keyword evidence="6" id="KW-0067">ATP-binding</keyword>
<dbReference type="SUPFAM" id="SSF55681">
    <property type="entry name" value="Class II aaRS and biotin synthetases"/>
    <property type="match status" value="1"/>
</dbReference>
<dbReference type="EC" id="6.1.1.7" evidence="2"/>
<keyword evidence="9" id="KW-0030">Aminoacyl-tRNA synthetase</keyword>
<comment type="caution">
    <text evidence="11">The sequence shown here is derived from an EMBL/GenBank/DDBJ whole genome shotgun (WGS) entry which is preliminary data.</text>
</comment>
<dbReference type="OrthoDB" id="2423964at2759"/>
<sequence length="191" mass="21469">TCGDSGCEGKYHFVGSGCGKFKDSTNKLTYAGAWNGFKNIFEHTPVPHTAIKRFPVVARWRDDVDFVAAGIFCFQPYCVSGELEPPANPLICPQFCLRFNDLDSIGISGRHFSGFVMIGIQSFYDRDSPIYPRDELITNNYTWLTQELQIDPKDITFIEDIWAGGGNVGPCVEMFVKGMEVCIYMNDWTFG</sequence>
<dbReference type="GO" id="GO:0000049">
    <property type="term" value="F:tRNA binding"/>
    <property type="evidence" value="ECO:0007669"/>
    <property type="project" value="UniProtKB-KW"/>
</dbReference>
<dbReference type="InterPro" id="IPR045864">
    <property type="entry name" value="aa-tRNA-synth_II/BPL/LPL"/>
</dbReference>
<keyword evidence="5" id="KW-0547">Nucleotide-binding</keyword>
<proteinExistence type="inferred from homology"/>
<dbReference type="GO" id="GO:0002161">
    <property type="term" value="F:aminoacyl-tRNA deacylase activity"/>
    <property type="evidence" value="ECO:0007669"/>
    <property type="project" value="TreeGrafter"/>
</dbReference>
<evidence type="ECO:0000256" key="3">
    <source>
        <dbReference type="ARBA" id="ARBA00022555"/>
    </source>
</evidence>
<gene>
    <name evidence="11" type="ORF">EZS28_052237</name>
</gene>
<evidence type="ECO:0000256" key="6">
    <source>
        <dbReference type="ARBA" id="ARBA00022840"/>
    </source>
</evidence>
<dbReference type="InterPro" id="IPR018165">
    <property type="entry name" value="Ala-tRNA-synth_IIc_core"/>
</dbReference>
<keyword evidence="7" id="KW-0694">RNA-binding</keyword>
<evidence type="ECO:0000256" key="7">
    <source>
        <dbReference type="ARBA" id="ARBA00022884"/>
    </source>
</evidence>
<comment type="similarity">
    <text evidence="1">Belongs to the class-II aminoacyl-tRNA synthetase family.</text>
</comment>
<dbReference type="GO" id="GO:0006419">
    <property type="term" value="P:alanyl-tRNA aminoacylation"/>
    <property type="evidence" value="ECO:0007669"/>
    <property type="project" value="InterPro"/>
</dbReference>
<protein>
    <recommendedName>
        <fullName evidence="2">alanine--tRNA ligase</fullName>
        <ecNumber evidence="2">6.1.1.7</ecNumber>
    </recommendedName>
</protein>
<dbReference type="PANTHER" id="PTHR11777:SF9">
    <property type="entry name" value="ALANINE--TRNA LIGASE, CYTOPLASMIC"/>
    <property type="match status" value="1"/>
</dbReference>
<feature type="domain" description="Alanyl-transfer RNA synthetases family profile" evidence="10">
    <location>
        <begin position="28"/>
        <end position="191"/>
    </location>
</feature>